<evidence type="ECO:0000256" key="1">
    <source>
        <dbReference type="SAM" id="MobiDB-lite"/>
    </source>
</evidence>
<feature type="region of interest" description="Disordered" evidence="1">
    <location>
        <begin position="20"/>
        <end position="77"/>
    </location>
</feature>
<evidence type="ECO:0000313" key="3">
    <source>
        <dbReference type="Proteomes" id="UP000834106"/>
    </source>
</evidence>
<evidence type="ECO:0008006" key="4">
    <source>
        <dbReference type="Google" id="ProtNLM"/>
    </source>
</evidence>
<dbReference type="EMBL" id="OU503057">
    <property type="protein sequence ID" value="CAI9786196.1"/>
    <property type="molecule type" value="Genomic_DNA"/>
</dbReference>
<feature type="region of interest" description="Disordered" evidence="1">
    <location>
        <begin position="116"/>
        <end position="135"/>
    </location>
</feature>
<proteinExistence type="predicted"/>
<feature type="compositionally biased region" description="Basic residues" evidence="1">
    <location>
        <begin position="319"/>
        <end position="332"/>
    </location>
</feature>
<feature type="compositionally biased region" description="Polar residues" evidence="1">
    <location>
        <begin position="364"/>
        <end position="388"/>
    </location>
</feature>
<feature type="compositionally biased region" description="Polar residues" evidence="1">
    <location>
        <begin position="396"/>
        <end position="405"/>
    </location>
</feature>
<dbReference type="GO" id="GO:0007623">
    <property type="term" value="P:circadian rhythm"/>
    <property type="evidence" value="ECO:0007669"/>
    <property type="project" value="InterPro"/>
</dbReference>
<feature type="compositionally biased region" description="Low complexity" evidence="1">
    <location>
        <begin position="335"/>
        <end position="346"/>
    </location>
</feature>
<gene>
    <name evidence="2" type="ORF">FPE_LOCUS33626</name>
</gene>
<accession>A0AAD2ADK3</accession>
<dbReference type="InterPro" id="IPR039928">
    <property type="entry name" value="LNK"/>
</dbReference>
<keyword evidence="3" id="KW-1185">Reference proteome</keyword>
<feature type="compositionally biased region" description="Basic and acidic residues" evidence="1">
    <location>
        <begin position="302"/>
        <end position="318"/>
    </location>
</feature>
<feature type="region of interest" description="Disordered" evidence="1">
    <location>
        <begin position="294"/>
        <end position="346"/>
    </location>
</feature>
<dbReference type="Proteomes" id="UP000834106">
    <property type="component" value="Chromosome 22"/>
</dbReference>
<feature type="compositionally biased region" description="Polar residues" evidence="1">
    <location>
        <begin position="123"/>
        <end position="132"/>
    </location>
</feature>
<organism evidence="2 3">
    <name type="scientific">Fraxinus pennsylvanica</name>
    <dbReference type="NCBI Taxonomy" id="56036"/>
    <lineage>
        <taxon>Eukaryota</taxon>
        <taxon>Viridiplantae</taxon>
        <taxon>Streptophyta</taxon>
        <taxon>Embryophyta</taxon>
        <taxon>Tracheophyta</taxon>
        <taxon>Spermatophyta</taxon>
        <taxon>Magnoliopsida</taxon>
        <taxon>eudicotyledons</taxon>
        <taxon>Gunneridae</taxon>
        <taxon>Pentapetalae</taxon>
        <taxon>asterids</taxon>
        <taxon>lamiids</taxon>
        <taxon>Lamiales</taxon>
        <taxon>Oleaceae</taxon>
        <taxon>Oleeae</taxon>
        <taxon>Fraxinus</taxon>
    </lineage>
</organism>
<protein>
    <recommendedName>
        <fullName evidence="4">Protein LNK1</fullName>
    </recommendedName>
</protein>
<reference evidence="2" key="1">
    <citation type="submission" date="2023-05" db="EMBL/GenBank/DDBJ databases">
        <authorList>
            <person name="Huff M."/>
        </authorList>
    </citation>
    <scope>NUCLEOTIDE SEQUENCE</scope>
</reference>
<sequence length="630" mass="69045">MSDLRMLELEDIVWDDFCQSDDHIVPHPGDEQADENPFQDSRLKRPRLEVTGISNNSGDRSATTNIGQDKDHGDFSNLSNQRNTMLENDSSITPNAVFLSSSDSDLVKEVASENAKTSGHGFKSNNTDTSGSEFGGDDLVLNDKSTVVDGNSYSYTLGDISQTDNDLNFFDSNPEDKDSSDFLYCGLPEIGNFEDVDRIFSCDSTFALGAGNEDELCWFSSPDALGGSEDVPKSDFKFPCSQSNALKNTSEKHDFLMQNASYSVNDSAFRSGAVRHKGGSWPSEIDESVKHLAFVNGPSSSDSKEKFMPKGQVHENKKQSKHRNQSGGKRKEHYYGNGSSFNYNSNMPNEVMQLDLGATSNRSFTSAGIQQQQQSLDPDSSGHLQNTVPFVHSDNSHLSDQTSVHPTVSAIKSENNYLTPLSQRKLSYASSLVQSVENPHDPSSVSVKSQVRLSGDKFENRSVVSMVKPGELGSSNVLEGSSMSSGLDDVSQEAASFRHLQLVLEQLDLRTKLCIRDSLYRLAWSAEQRHNHANPSNSWGDDRDANGALMAEGTNKSAEFMDMETDTNPVDRSVAHLLFHRPSDLSVKPAPDSLAFKSPSTVHGSINSPHVVPQTVLNHEESAVETEKKG</sequence>
<evidence type="ECO:0000313" key="2">
    <source>
        <dbReference type="EMBL" id="CAI9786196.1"/>
    </source>
</evidence>
<name>A0AAD2ADK3_9LAMI</name>
<feature type="compositionally biased region" description="Polar residues" evidence="1">
    <location>
        <begin position="52"/>
        <end position="67"/>
    </location>
</feature>
<dbReference type="PANTHER" id="PTHR33334">
    <property type="entry name" value="PROTEIN LNK1"/>
    <property type="match status" value="1"/>
</dbReference>
<dbReference type="PANTHER" id="PTHR33334:SF8">
    <property type="entry name" value="PROTEIN LNK1"/>
    <property type="match status" value="1"/>
</dbReference>
<dbReference type="AlphaFoldDB" id="A0AAD2ADK3"/>
<dbReference type="GO" id="GO:0006355">
    <property type="term" value="P:regulation of DNA-templated transcription"/>
    <property type="evidence" value="ECO:0007669"/>
    <property type="project" value="InterPro"/>
</dbReference>
<feature type="compositionally biased region" description="Basic and acidic residues" evidence="1">
    <location>
        <begin position="20"/>
        <end position="30"/>
    </location>
</feature>
<feature type="region of interest" description="Disordered" evidence="1">
    <location>
        <begin position="364"/>
        <end position="405"/>
    </location>
</feature>